<comment type="caution">
    <text evidence="2">The sequence shown here is derived from an EMBL/GenBank/DDBJ whole genome shotgun (WGS) entry which is preliminary data.</text>
</comment>
<dbReference type="InterPro" id="IPR053147">
    <property type="entry name" value="Hsp_HslJ-like"/>
</dbReference>
<dbReference type="Proteomes" id="UP000637299">
    <property type="component" value="Unassembled WGS sequence"/>
</dbReference>
<evidence type="ECO:0000259" key="1">
    <source>
        <dbReference type="Pfam" id="PF03724"/>
    </source>
</evidence>
<sequence length="137" mass="14282">MKNYILGLLGAATIVSCGSMGGSSASSKVGKTQASIANTKWVLADKVKGTVPTLNIEGEKINGNGGCNRFFGTVAMDAQSGTFTPSGVGSTKMACENMSVENNYLGALQKVNKYVVTDSSLELYQGSLLLLKFNKAD</sequence>
<dbReference type="InterPro" id="IPR038670">
    <property type="entry name" value="HslJ-like_sf"/>
</dbReference>
<dbReference type="PANTHER" id="PTHR35535:SF1">
    <property type="entry name" value="HEAT SHOCK PROTEIN HSLJ"/>
    <property type="match status" value="1"/>
</dbReference>
<accession>A0ABR8Z6Q9</accession>
<reference evidence="2 3" key="1">
    <citation type="submission" date="2020-09" db="EMBL/GenBank/DDBJ databases">
        <title>Genome seq and assembly of Chryseobacterium sp.</title>
        <authorList>
            <person name="Chhetri G."/>
        </authorList>
    </citation>
    <scope>NUCLEOTIDE SEQUENCE [LARGE SCALE GENOMIC DNA]</scope>
    <source>
        <strain evidence="2 3">GCR10</strain>
    </source>
</reference>
<dbReference type="EMBL" id="JACYFS010000001">
    <property type="protein sequence ID" value="MBD8080978.1"/>
    <property type="molecule type" value="Genomic_DNA"/>
</dbReference>
<dbReference type="PANTHER" id="PTHR35535">
    <property type="entry name" value="HEAT SHOCK PROTEIN HSLJ"/>
    <property type="match status" value="1"/>
</dbReference>
<keyword evidence="3" id="KW-1185">Reference proteome</keyword>
<feature type="domain" description="DUF306" evidence="1">
    <location>
        <begin position="35"/>
        <end position="125"/>
    </location>
</feature>
<evidence type="ECO:0000313" key="3">
    <source>
        <dbReference type="Proteomes" id="UP000637299"/>
    </source>
</evidence>
<dbReference type="Pfam" id="PF03724">
    <property type="entry name" value="META"/>
    <property type="match status" value="1"/>
</dbReference>
<dbReference type="PROSITE" id="PS51257">
    <property type="entry name" value="PROKAR_LIPOPROTEIN"/>
    <property type="match status" value="1"/>
</dbReference>
<dbReference type="RefSeq" id="WP_191734800.1">
    <property type="nucleotide sequence ID" value="NZ_JACYFS010000001.1"/>
</dbReference>
<protein>
    <submittedName>
        <fullName evidence="2">META domain-containing protein</fullName>
    </submittedName>
</protein>
<evidence type="ECO:0000313" key="2">
    <source>
        <dbReference type="EMBL" id="MBD8080978.1"/>
    </source>
</evidence>
<name>A0ABR8Z6Q9_9FLAO</name>
<dbReference type="InterPro" id="IPR005184">
    <property type="entry name" value="DUF306_Meta_HslJ"/>
</dbReference>
<proteinExistence type="predicted"/>
<gene>
    <name evidence="2" type="ORF">IC610_00920</name>
</gene>
<dbReference type="Gene3D" id="2.40.128.270">
    <property type="match status" value="1"/>
</dbReference>
<organism evidence="2 3">
    <name type="scientific">Chryseobacterium caseinilyticum</name>
    <dbReference type="NCBI Taxonomy" id="2771428"/>
    <lineage>
        <taxon>Bacteria</taxon>
        <taxon>Pseudomonadati</taxon>
        <taxon>Bacteroidota</taxon>
        <taxon>Flavobacteriia</taxon>
        <taxon>Flavobacteriales</taxon>
        <taxon>Weeksellaceae</taxon>
        <taxon>Chryseobacterium group</taxon>
        <taxon>Chryseobacterium</taxon>
    </lineage>
</organism>